<dbReference type="SUPFAM" id="SSF52833">
    <property type="entry name" value="Thioredoxin-like"/>
    <property type="match status" value="1"/>
</dbReference>
<evidence type="ECO:0000259" key="9">
    <source>
        <dbReference type="Pfam" id="PF10411"/>
    </source>
</evidence>
<dbReference type="InterPro" id="IPR018950">
    <property type="entry name" value="DiS-bond_isomerase_DsbC/G_N"/>
</dbReference>
<evidence type="ECO:0000256" key="1">
    <source>
        <dbReference type="ARBA" id="ARBA00004418"/>
    </source>
</evidence>
<dbReference type="PANTHER" id="PTHR35272">
    <property type="entry name" value="THIOL:DISULFIDE INTERCHANGE PROTEIN DSBC-RELATED"/>
    <property type="match status" value="1"/>
</dbReference>
<organism evidence="11 12">
    <name type="scientific">Pelomonas nitida</name>
    <dbReference type="NCBI Taxonomy" id="3299027"/>
    <lineage>
        <taxon>Bacteria</taxon>
        <taxon>Pseudomonadati</taxon>
        <taxon>Pseudomonadota</taxon>
        <taxon>Betaproteobacteria</taxon>
        <taxon>Burkholderiales</taxon>
        <taxon>Sphaerotilaceae</taxon>
        <taxon>Roseateles</taxon>
    </lineage>
</organism>
<feature type="domain" description="Disulphide bond isomerase DsbC/G N-terminal" evidence="9">
    <location>
        <begin position="49"/>
        <end position="117"/>
    </location>
</feature>
<dbReference type="Proteomes" id="UP001606305">
    <property type="component" value="Unassembled WGS sequence"/>
</dbReference>
<dbReference type="Pfam" id="PF13098">
    <property type="entry name" value="Thioredoxin_2"/>
    <property type="match status" value="1"/>
</dbReference>
<accession>A0ABW7G4U2</accession>
<comment type="function">
    <text evidence="7">Required for disulfide bond formation in some periplasmic proteins. Acts by transferring its disulfide bond to other proteins and is reduced in the process.</text>
</comment>
<feature type="region of interest" description="Disordered" evidence="8">
    <location>
        <begin position="27"/>
        <end position="55"/>
    </location>
</feature>
<reference evidence="11 12" key="1">
    <citation type="submission" date="2024-09" db="EMBL/GenBank/DDBJ databases">
        <title>Novel species of the genus Pelomonas and Roseateles isolated from streams.</title>
        <authorList>
            <person name="Lu H."/>
        </authorList>
    </citation>
    <scope>NUCLEOTIDE SEQUENCE [LARGE SCALE GENOMIC DNA]</scope>
    <source>
        <strain evidence="11 12">BYS96W</strain>
    </source>
</reference>
<dbReference type="InterPro" id="IPR033954">
    <property type="entry name" value="DiS-bond_Isoase_DsbC/G"/>
</dbReference>
<dbReference type="InterPro" id="IPR051470">
    <property type="entry name" value="Thiol:disulfide_interchange"/>
</dbReference>
<dbReference type="InterPro" id="IPR036249">
    <property type="entry name" value="Thioredoxin-like_sf"/>
</dbReference>
<evidence type="ECO:0000256" key="5">
    <source>
        <dbReference type="ARBA" id="ARBA00023157"/>
    </source>
</evidence>
<dbReference type="InterPro" id="IPR012336">
    <property type="entry name" value="Thioredoxin-like_fold"/>
</dbReference>
<proteinExistence type="inferred from homology"/>
<dbReference type="InterPro" id="IPR009094">
    <property type="entry name" value="DiS-bond_isomerase_DsbC/G_N_sf"/>
</dbReference>
<keyword evidence="4 7" id="KW-0574">Periplasm</keyword>
<feature type="signal peptide" evidence="7">
    <location>
        <begin position="1"/>
        <end position="26"/>
    </location>
</feature>
<feature type="domain" description="Thioredoxin-like fold" evidence="10">
    <location>
        <begin position="142"/>
        <end position="264"/>
    </location>
</feature>
<keyword evidence="3 7" id="KW-0732">Signal</keyword>
<dbReference type="Pfam" id="PF10411">
    <property type="entry name" value="DsbC_N"/>
    <property type="match status" value="1"/>
</dbReference>
<protein>
    <recommendedName>
        <fullName evidence="7">Thiol:disulfide interchange protein</fullName>
    </recommendedName>
</protein>
<keyword evidence="12" id="KW-1185">Reference proteome</keyword>
<dbReference type="SUPFAM" id="SSF54423">
    <property type="entry name" value="DsbC/DsbG N-terminal domain-like"/>
    <property type="match status" value="1"/>
</dbReference>
<evidence type="ECO:0000256" key="3">
    <source>
        <dbReference type="ARBA" id="ARBA00022729"/>
    </source>
</evidence>
<evidence type="ECO:0000256" key="6">
    <source>
        <dbReference type="ARBA" id="ARBA00023284"/>
    </source>
</evidence>
<feature type="compositionally biased region" description="Low complexity" evidence="8">
    <location>
        <begin position="34"/>
        <end position="51"/>
    </location>
</feature>
<evidence type="ECO:0000313" key="12">
    <source>
        <dbReference type="Proteomes" id="UP001606305"/>
    </source>
</evidence>
<dbReference type="EMBL" id="JBIGIA010000005">
    <property type="protein sequence ID" value="MFG6456959.1"/>
    <property type="molecule type" value="Genomic_DNA"/>
</dbReference>
<dbReference type="Gene3D" id="3.10.450.70">
    <property type="entry name" value="Disulphide bond isomerase, DsbC/G, N-terminal"/>
    <property type="match status" value="1"/>
</dbReference>
<evidence type="ECO:0000256" key="8">
    <source>
        <dbReference type="SAM" id="MobiDB-lite"/>
    </source>
</evidence>
<evidence type="ECO:0000256" key="2">
    <source>
        <dbReference type="ARBA" id="ARBA00009813"/>
    </source>
</evidence>
<comment type="caution">
    <text evidence="11">The sequence shown here is derived from an EMBL/GenBank/DDBJ whole genome shotgun (WGS) entry which is preliminary data.</text>
</comment>
<sequence>MPSPLVRLLPGLLAGLLLTVGAAARADEPPAARKPPVARQPAAPAAPAAPAGDEASIRKQLSEYMPNAPKIDEVRPSAMPGLWEVRIGNEVRYTDATATFLIEGDLIDLKARKNLTEERVTQLNRVDFAALPFKDAVVWKNGSGKRRIAVFADPNCGYCRRFEAALQEMKDVTVYTFLIPILGGDSPEKSRGIWCAKDRSATWLGWMLKGEMPPKADAKCDDAAIERNLALSRKIHVNGTPAILLEDGNRIPGAVSAADLEKRLQALATPARKP</sequence>
<keyword evidence="6 7" id="KW-0676">Redox-active center</keyword>
<keyword evidence="5" id="KW-1015">Disulfide bond</keyword>
<evidence type="ECO:0000256" key="7">
    <source>
        <dbReference type="RuleBase" id="RU364038"/>
    </source>
</evidence>
<comment type="subcellular location">
    <subcellularLocation>
        <location evidence="1 7">Periplasm</location>
    </subcellularLocation>
</comment>
<evidence type="ECO:0000256" key="4">
    <source>
        <dbReference type="ARBA" id="ARBA00022764"/>
    </source>
</evidence>
<comment type="similarity">
    <text evidence="2 7">Belongs to the thioredoxin family. DsbC subfamily.</text>
</comment>
<dbReference type="Gene3D" id="3.40.30.10">
    <property type="entry name" value="Glutaredoxin"/>
    <property type="match status" value="1"/>
</dbReference>
<dbReference type="PANTHER" id="PTHR35272:SF3">
    <property type="entry name" value="THIOL:DISULFIDE INTERCHANGE PROTEIN DSBC"/>
    <property type="match status" value="1"/>
</dbReference>
<name>A0ABW7G4U2_9BURK</name>
<dbReference type="CDD" id="cd03020">
    <property type="entry name" value="DsbA_DsbC_DsbG"/>
    <property type="match status" value="1"/>
</dbReference>
<evidence type="ECO:0000259" key="10">
    <source>
        <dbReference type="Pfam" id="PF13098"/>
    </source>
</evidence>
<gene>
    <name evidence="11" type="ORF">ACG00X_08935</name>
</gene>
<feature type="chain" id="PRO_5044957036" description="Thiol:disulfide interchange protein" evidence="7">
    <location>
        <begin position="27"/>
        <end position="274"/>
    </location>
</feature>
<evidence type="ECO:0000313" key="11">
    <source>
        <dbReference type="EMBL" id="MFG6456959.1"/>
    </source>
</evidence>
<dbReference type="RefSeq" id="WP_394487765.1">
    <property type="nucleotide sequence ID" value="NZ_JBIGIA010000005.1"/>
</dbReference>